<gene>
    <name evidence="1" type="ORF">PQ465_17175</name>
</gene>
<name>A0ABY7WEE2_9SPHI</name>
<organism evidence="1 2">
    <name type="scientific">Sphingobacterium oryzagri</name>
    <dbReference type="NCBI Taxonomy" id="3025669"/>
    <lineage>
        <taxon>Bacteria</taxon>
        <taxon>Pseudomonadati</taxon>
        <taxon>Bacteroidota</taxon>
        <taxon>Sphingobacteriia</taxon>
        <taxon>Sphingobacteriales</taxon>
        <taxon>Sphingobacteriaceae</taxon>
        <taxon>Sphingobacterium</taxon>
    </lineage>
</organism>
<protein>
    <submittedName>
        <fullName evidence="1">Uncharacterized protein</fullName>
    </submittedName>
</protein>
<reference evidence="1 2" key="1">
    <citation type="submission" date="2023-02" db="EMBL/GenBank/DDBJ databases">
        <title>Genome sequence of Sphingobacterium sp. KACC 22765.</title>
        <authorList>
            <person name="Kim S."/>
            <person name="Heo J."/>
            <person name="Kwon S.-W."/>
        </authorList>
    </citation>
    <scope>NUCLEOTIDE SEQUENCE [LARGE SCALE GENOMIC DNA]</scope>
    <source>
        <strain evidence="1 2">KACC 22765</strain>
    </source>
</reference>
<dbReference type="RefSeq" id="WP_274266753.1">
    <property type="nucleotide sequence ID" value="NZ_CP117880.1"/>
</dbReference>
<sequence length="156" mass="18033">MRYYWELAKHFLRANSRHGTHSPFVYRLADKVIYAKAGDSAGRVILPPVFPVRYRQLMHDLLVAMNIEMLETFSGQVGSAAIWVPLNAGALHELLEQVAGGTVVIVHEPYRARRKWRALIADPTIIVSIDLFHFGILMTRAAQRKENFELRYPYWR</sequence>
<evidence type="ECO:0000313" key="2">
    <source>
        <dbReference type="Proteomes" id="UP001221558"/>
    </source>
</evidence>
<accession>A0ABY7WEE2</accession>
<evidence type="ECO:0000313" key="1">
    <source>
        <dbReference type="EMBL" id="WDF68016.1"/>
    </source>
</evidence>
<keyword evidence="2" id="KW-1185">Reference proteome</keyword>
<proteinExistence type="predicted"/>
<dbReference type="Proteomes" id="UP001221558">
    <property type="component" value="Chromosome"/>
</dbReference>
<dbReference type="EMBL" id="CP117880">
    <property type="protein sequence ID" value="WDF68016.1"/>
    <property type="molecule type" value="Genomic_DNA"/>
</dbReference>